<evidence type="ECO:0000256" key="2">
    <source>
        <dbReference type="ARBA" id="ARBA00023315"/>
    </source>
</evidence>
<keyword evidence="2" id="KW-0012">Acyltransferase</keyword>
<keyword evidence="4" id="KW-1185">Reference proteome</keyword>
<keyword evidence="1" id="KW-0808">Transferase</keyword>
<proteinExistence type="predicted"/>
<reference evidence="4" key="1">
    <citation type="submission" date="2024-06" db="EMBL/GenBank/DDBJ databases">
        <authorList>
            <person name="Ryan C."/>
        </authorList>
    </citation>
    <scope>NUCLEOTIDE SEQUENCE [LARGE SCALE GENOMIC DNA]</scope>
</reference>
<protein>
    <submittedName>
        <fullName evidence="3">Uncharacterized protein</fullName>
    </submittedName>
</protein>
<dbReference type="PANTHER" id="PTHR31625">
    <property type="match status" value="1"/>
</dbReference>
<gene>
    <name evidence="3" type="ORF">URODEC1_LOCUS85405</name>
</gene>
<name>A0ABC9DI75_9POAL</name>
<evidence type="ECO:0000313" key="3">
    <source>
        <dbReference type="EMBL" id="CAL5039191.1"/>
    </source>
</evidence>
<organism evidence="3 4">
    <name type="scientific">Urochloa decumbens</name>
    <dbReference type="NCBI Taxonomy" id="240449"/>
    <lineage>
        <taxon>Eukaryota</taxon>
        <taxon>Viridiplantae</taxon>
        <taxon>Streptophyta</taxon>
        <taxon>Embryophyta</taxon>
        <taxon>Tracheophyta</taxon>
        <taxon>Spermatophyta</taxon>
        <taxon>Magnoliopsida</taxon>
        <taxon>Liliopsida</taxon>
        <taxon>Poales</taxon>
        <taxon>Poaceae</taxon>
        <taxon>PACMAD clade</taxon>
        <taxon>Panicoideae</taxon>
        <taxon>Panicodae</taxon>
        <taxon>Paniceae</taxon>
        <taxon>Melinidinae</taxon>
        <taxon>Urochloa</taxon>
    </lineage>
</organism>
<reference evidence="3 4" key="2">
    <citation type="submission" date="2024-10" db="EMBL/GenBank/DDBJ databases">
        <authorList>
            <person name="Ryan C."/>
        </authorList>
    </citation>
    <scope>NUCLEOTIDE SEQUENCE [LARGE SCALE GENOMIC DNA]</scope>
</reference>
<dbReference type="InterPro" id="IPR051504">
    <property type="entry name" value="Plant_metabolite_acyltrans"/>
</dbReference>
<dbReference type="GO" id="GO:0016747">
    <property type="term" value="F:acyltransferase activity, transferring groups other than amino-acyl groups"/>
    <property type="evidence" value="ECO:0007669"/>
    <property type="project" value="UniProtKB-ARBA"/>
</dbReference>
<dbReference type="Proteomes" id="UP001497457">
    <property type="component" value="Chromosome 33rd"/>
</dbReference>
<dbReference type="EMBL" id="OZ075143">
    <property type="protein sequence ID" value="CAL5039191.1"/>
    <property type="molecule type" value="Genomic_DNA"/>
</dbReference>
<dbReference type="Gene3D" id="3.30.559.10">
    <property type="entry name" value="Chloramphenicol acetyltransferase-like domain"/>
    <property type="match status" value="2"/>
</dbReference>
<dbReference type="Pfam" id="PF02458">
    <property type="entry name" value="Transferase"/>
    <property type="match status" value="1"/>
</dbReference>
<sequence length="491" mass="51457">MSSQVRALNISHVRPVQTAGPSPPFQVEHKLSFMDLFQISKTIQRLFFFDGPDLPPFPSVVSVLRSSLAATLAVFLPLAGELAYRPDTGDVVIDSSSSSSTGVKFVEAEFAGGADAMRRLARDDAHDAEAFARLVPALDAGSLPAPVLAVQVTRPADGGAAVAVGVSIRHAVADGHAVWHFLRAWSEASREGPGSLAAPAFVRPTFDRAGIRHPRSAEIARVALNKVAPALPLLRSTSSNPKPEIVPQSGITFLLRADEIRLLKQHILDEQSRTTTNLGGEPCKPPSTYVAVSSLAWASIVRAKHLTTMADADETHLMVVADCRNRLRPPLGDGFFGNCVKPCVARAGAGDMRGESGVAVAAAAIRGAIRAGLEELGGDPLADAEGWAGRHGSTPPERIVAVASSNRFMAYGTDFGWGAPSRVELVSSFVRQMVTLLGARDGAVQVSVVLDVADMDAFAASFGAFASRFGGDMAAAGTGTGGVVPLTSKSR</sequence>
<dbReference type="InterPro" id="IPR023213">
    <property type="entry name" value="CAT-like_dom_sf"/>
</dbReference>
<accession>A0ABC9DI75</accession>
<dbReference type="AlphaFoldDB" id="A0ABC9DI75"/>
<evidence type="ECO:0000313" key="4">
    <source>
        <dbReference type="Proteomes" id="UP001497457"/>
    </source>
</evidence>
<evidence type="ECO:0000256" key="1">
    <source>
        <dbReference type="ARBA" id="ARBA00022679"/>
    </source>
</evidence>